<dbReference type="AlphaFoldDB" id="A0A6S6PF91"/>
<feature type="transmembrane region" description="Helical" evidence="1">
    <location>
        <begin position="6"/>
        <end position="27"/>
    </location>
</feature>
<keyword evidence="1" id="KW-1133">Transmembrane helix</keyword>
<sequence length="56" mass="5836">MTHLPYILASYGLAGSLAVILSVGAALRLKRDRLKLASLEAARGRAQSGTQGGQRA</sequence>
<dbReference type="Proteomes" id="UP000515220">
    <property type="component" value="Chromosome"/>
</dbReference>
<evidence type="ECO:0000256" key="1">
    <source>
        <dbReference type="SAM" id="Phobius"/>
    </source>
</evidence>
<reference evidence="2 3" key="1">
    <citation type="submission" date="2020-07" db="EMBL/GenBank/DDBJ databases">
        <title>Complete Genome Sequence of an acetic acid bacterium, Acetobacter aceti JCM20276.</title>
        <authorList>
            <person name="Hirose Y."/>
            <person name="Mihara H."/>
        </authorList>
    </citation>
    <scope>NUCLEOTIDE SEQUENCE [LARGE SCALE GENOMIC DNA]</scope>
    <source>
        <strain evidence="2 3">JCM20276</strain>
    </source>
</reference>
<keyword evidence="1" id="KW-0472">Membrane</keyword>
<gene>
    <name evidence="2" type="ORF">AAJCM20276_02500</name>
</gene>
<evidence type="ECO:0008006" key="4">
    <source>
        <dbReference type="Google" id="ProtNLM"/>
    </source>
</evidence>
<evidence type="ECO:0000313" key="3">
    <source>
        <dbReference type="Proteomes" id="UP000515220"/>
    </source>
</evidence>
<name>A0A6S6PF91_ACEAC</name>
<dbReference type="RefSeq" id="WP_180952740.1">
    <property type="nucleotide sequence ID" value="NZ_AP023326.1"/>
</dbReference>
<keyword evidence="1" id="KW-0812">Transmembrane</keyword>
<accession>A0A6S6PF91</accession>
<proteinExistence type="predicted"/>
<dbReference type="EMBL" id="AP023326">
    <property type="protein sequence ID" value="BCI65626.1"/>
    <property type="molecule type" value="Genomic_DNA"/>
</dbReference>
<protein>
    <recommendedName>
        <fullName evidence="4">Heme exporter protein D</fullName>
    </recommendedName>
</protein>
<evidence type="ECO:0000313" key="2">
    <source>
        <dbReference type="EMBL" id="BCI65626.1"/>
    </source>
</evidence>
<organism evidence="2 3">
    <name type="scientific">Acetobacter aceti</name>
    <dbReference type="NCBI Taxonomy" id="435"/>
    <lineage>
        <taxon>Bacteria</taxon>
        <taxon>Pseudomonadati</taxon>
        <taxon>Pseudomonadota</taxon>
        <taxon>Alphaproteobacteria</taxon>
        <taxon>Acetobacterales</taxon>
        <taxon>Acetobacteraceae</taxon>
        <taxon>Acetobacter</taxon>
        <taxon>Acetobacter subgen. Acetobacter</taxon>
    </lineage>
</organism>